<dbReference type="RefSeq" id="WP_187334175.1">
    <property type="nucleotide sequence ID" value="NZ_CP060490.1"/>
</dbReference>
<accession>A0A7G9B866</accession>
<dbReference type="AlphaFoldDB" id="A0A7G9B866"/>
<dbReference type="InterPro" id="IPR025373">
    <property type="entry name" value="DUF4363"/>
</dbReference>
<reference evidence="1 2" key="1">
    <citation type="submission" date="2020-08" db="EMBL/GenBank/DDBJ databases">
        <authorList>
            <person name="Liu C."/>
            <person name="Sun Q."/>
        </authorList>
    </citation>
    <scope>NUCLEOTIDE SEQUENCE [LARGE SCALE GENOMIC DNA]</scope>
    <source>
        <strain evidence="1 2">NSJ-62</strain>
    </source>
</reference>
<dbReference type="Pfam" id="PF14276">
    <property type="entry name" value="DUF4363"/>
    <property type="match status" value="1"/>
</dbReference>
<organism evidence="1 2">
    <name type="scientific">Oscillibacter hominis</name>
    <dbReference type="NCBI Taxonomy" id="2763056"/>
    <lineage>
        <taxon>Bacteria</taxon>
        <taxon>Bacillati</taxon>
        <taxon>Bacillota</taxon>
        <taxon>Clostridia</taxon>
        <taxon>Eubacteriales</taxon>
        <taxon>Oscillospiraceae</taxon>
        <taxon>Oscillibacter</taxon>
    </lineage>
</organism>
<keyword evidence="2" id="KW-1185">Reference proteome</keyword>
<dbReference type="Proteomes" id="UP000515960">
    <property type="component" value="Chromosome"/>
</dbReference>
<dbReference type="EMBL" id="CP060490">
    <property type="protein sequence ID" value="QNL45747.1"/>
    <property type="molecule type" value="Genomic_DNA"/>
</dbReference>
<sequence>MKSLWVPVSLLALILALSLVNGALVSKAVGQWDALLLKAEDSALQGDWDSARRAVEDCYQQWGTKQTWLHIVERHGELDQAETLFLRTSALAAQEELSDFLTESQDLRSQLALLAEMEQLSAKNVLTYFPAVY</sequence>
<evidence type="ECO:0000313" key="2">
    <source>
        <dbReference type="Proteomes" id="UP000515960"/>
    </source>
</evidence>
<evidence type="ECO:0000313" key="1">
    <source>
        <dbReference type="EMBL" id="QNL45747.1"/>
    </source>
</evidence>
<dbReference type="KEGG" id="ohi:H8790_07065"/>
<proteinExistence type="predicted"/>
<protein>
    <submittedName>
        <fullName evidence="1">DUF4363 family protein</fullName>
    </submittedName>
</protein>
<name>A0A7G9B866_9FIRM</name>
<gene>
    <name evidence="1" type="ORF">H8790_07065</name>
</gene>